<dbReference type="PANTHER" id="PTHR37574">
    <property type="entry name" value="LIPASE B"/>
    <property type="match status" value="1"/>
</dbReference>
<accession>A0ABR2X9V2</accession>
<feature type="signal peptide" evidence="1">
    <location>
        <begin position="1"/>
        <end position="23"/>
    </location>
</feature>
<evidence type="ECO:0000313" key="2">
    <source>
        <dbReference type="EMBL" id="KAK9770522.1"/>
    </source>
</evidence>
<dbReference type="EMBL" id="JARVKM010000091">
    <property type="protein sequence ID" value="KAK9770522.1"/>
    <property type="molecule type" value="Genomic_DNA"/>
</dbReference>
<dbReference type="InterPro" id="IPR029058">
    <property type="entry name" value="AB_hydrolase_fold"/>
</dbReference>
<dbReference type="Gene3D" id="3.40.50.1820">
    <property type="entry name" value="alpha/beta hydrolase"/>
    <property type="match status" value="1"/>
</dbReference>
<dbReference type="InterPro" id="IPR053228">
    <property type="entry name" value="Stereospecific_Lipase"/>
</dbReference>
<organism evidence="2 3">
    <name type="scientific">Seiridium cardinale</name>
    <dbReference type="NCBI Taxonomy" id="138064"/>
    <lineage>
        <taxon>Eukaryota</taxon>
        <taxon>Fungi</taxon>
        <taxon>Dikarya</taxon>
        <taxon>Ascomycota</taxon>
        <taxon>Pezizomycotina</taxon>
        <taxon>Sordariomycetes</taxon>
        <taxon>Xylariomycetidae</taxon>
        <taxon>Amphisphaeriales</taxon>
        <taxon>Sporocadaceae</taxon>
        <taxon>Seiridium</taxon>
    </lineage>
</organism>
<proteinExistence type="predicted"/>
<reference evidence="2 3" key="1">
    <citation type="submission" date="2024-02" db="EMBL/GenBank/DDBJ databases">
        <title>First draft genome assembly of two strains of Seiridium cardinale.</title>
        <authorList>
            <person name="Emiliani G."/>
            <person name="Scali E."/>
        </authorList>
    </citation>
    <scope>NUCLEOTIDE SEQUENCE [LARGE SCALE GENOMIC DNA]</scope>
    <source>
        <strain evidence="2 3">BM-138-000479</strain>
    </source>
</reference>
<dbReference type="SUPFAM" id="SSF53474">
    <property type="entry name" value="alpha/beta-Hydrolases"/>
    <property type="match status" value="1"/>
</dbReference>
<gene>
    <name evidence="2" type="ORF">SCAR479_12793</name>
</gene>
<evidence type="ECO:0000256" key="1">
    <source>
        <dbReference type="SAM" id="SignalP"/>
    </source>
</evidence>
<keyword evidence="1" id="KW-0732">Signal</keyword>
<evidence type="ECO:0000313" key="3">
    <source>
        <dbReference type="Proteomes" id="UP001465668"/>
    </source>
</evidence>
<sequence length="303" mass="33378">MALIKYTSIAFLLLSVLWLQTRNYDPSKEGILLVFGGVDPELRISVTQLDQAVTYPVQVENAKDVVLLVHETSVTPQINWESTLVASLAGKGFQPCYVEISARLFRDGQVSAEYVSHAAKKVVREHPAAANDVSIISWSASALVTQWTLTFYPETRARVKRHISFGRFLPRILVHDSSVLFQPILRGLGLRTKAGHGGILAARFAHESLLWEPASHRVVFDALSNENSSLGNSDVARVDGCKPGLAVYLKAGDNGQHAKIVPELLAFGPTMPTSGRSEVSLRDYASGLQLPEEERDNHRKKEI</sequence>
<comment type="caution">
    <text evidence="2">The sequence shown here is derived from an EMBL/GenBank/DDBJ whole genome shotgun (WGS) entry which is preliminary data.</text>
</comment>
<dbReference type="PANTHER" id="PTHR37574:SF1">
    <property type="entry name" value="LIPASE B"/>
    <property type="match status" value="1"/>
</dbReference>
<feature type="chain" id="PRO_5046773652" evidence="1">
    <location>
        <begin position="24"/>
        <end position="303"/>
    </location>
</feature>
<keyword evidence="3" id="KW-1185">Reference proteome</keyword>
<dbReference type="Proteomes" id="UP001465668">
    <property type="component" value="Unassembled WGS sequence"/>
</dbReference>
<protein>
    <submittedName>
        <fullName evidence="2">Lipase</fullName>
    </submittedName>
</protein>
<name>A0ABR2X9V2_9PEZI</name>